<comment type="caution">
    <text evidence="1">The sequence shown here is derived from an EMBL/GenBank/DDBJ whole genome shotgun (WGS) entry which is preliminary data.</text>
</comment>
<proteinExistence type="predicted"/>
<keyword evidence="2" id="KW-1185">Reference proteome</keyword>
<evidence type="ECO:0000313" key="1">
    <source>
        <dbReference type="EMBL" id="MPD03530.1"/>
    </source>
</evidence>
<dbReference type="Proteomes" id="UP000324222">
    <property type="component" value="Unassembled WGS sequence"/>
</dbReference>
<gene>
    <name evidence="1" type="ORF">E2C01_099171</name>
</gene>
<reference evidence="1 2" key="1">
    <citation type="submission" date="2019-05" db="EMBL/GenBank/DDBJ databases">
        <title>Another draft genome of Portunus trituberculatus and its Hox gene families provides insights of decapod evolution.</title>
        <authorList>
            <person name="Jeong J.-H."/>
            <person name="Song I."/>
            <person name="Kim S."/>
            <person name="Choi T."/>
            <person name="Kim D."/>
            <person name="Ryu S."/>
            <person name="Kim W."/>
        </authorList>
    </citation>
    <scope>NUCLEOTIDE SEQUENCE [LARGE SCALE GENOMIC DNA]</scope>
    <source>
        <tissue evidence="1">Muscle</tissue>
    </source>
</reference>
<accession>A0A5B7K8W4</accession>
<dbReference type="EMBL" id="VSRR010136539">
    <property type="protein sequence ID" value="MPD03530.1"/>
    <property type="molecule type" value="Genomic_DNA"/>
</dbReference>
<sequence>MIDLEHATLQAATDAFPTATVNGCFYHLRQNILQKILSEGLQVQYQMNHDVKLQAQMIAAIAFVPLANVENTFESFNELEPIFNYFKDTYIGHSQRRNGHCNLMFPHSM</sequence>
<evidence type="ECO:0008006" key="3">
    <source>
        <dbReference type="Google" id="ProtNLM"/>
    </source>
</evidence>
<organism evidence="1 2">
    <name type="scientific">Portunus trituberculatus</name>
    <name type="common">Swimming crab</name>
    <name type="synonym">Neptunus trituberculatus</name>
    <dbReference type="NCBI Taxonomy" id="210409"/>
    <lineage>
        <taxon>Eukaryota</taxon>
        <taxon>Metazoa</taxon>
        <taxon>Ecdysozoa</taxon>
        <taxon>Arthropoda</taxon>
        <taxon>Crustacea</taxon>
        <taxon>Multicrustacea</taxon>
        <taxon>Malacostraca</taxon>
        <taxon>Eumalacostraca</taxon>
        <taxon>Eucarida</taxon>
        <taxon>Decapoda</taxon>
        <taxon>Pleocyemata</taxon>
        <taxon>Brachyura</taxon>
        <taxon>Eubrachyura</taxon>
        <taxon>Portunoidea</taxon>
        <taxon>Portunidae</taxon>
        <taxon>Portuninae</taxon>
        <taxon>Portunus</taxon>
    </lineage>
</organism>
<evidence type="ECO:0000313" key="2">
    <source>
        <dbReference type="Proteomes" id="UP000324222"/>
    </source>
</evidence>
<protein>
    <recommendedName>
        <fullName evidence="3">MULE transposase domain-containing protein</fullName>
    </recommendedName>
</protein>
<name>A0A5B7K8W4_PORTR</name>
<dbReference type="AlphaFoldDB" id="A0A5B7K8W4"/>